<feature type="region of interest" description="Disordered" evidence="1">
    <location>
        <begin position="51"/>
        <end position="87"/>
    </location>
</feature>
<organism evidence="2 3">
    <name type="scientific">Lactuca virosa</name>
    <dbReference type="NCBI Taxonomy" id="75947"/>
    <lineage>
        <taxon>Eukaryota</taxon>
        <taxon>Viridiplantae</taxon>
        <taxon>Streptophyta</taxon>
        <taxon>Embryophyta</taxon>
        <taxon>Tracheophyta</taxon>
        <taxon>Spermatophyta</taxon>
        <taxon>Magnoliopsida</taxon>
        <taxon>eudicotyledons</taxon>
        <taxon>Gunneridae</taxon>
        <taxon>Pentapetalae</taxon>
        <taxon>asterids</taxon>
        <taxon>campanulids</taxon>
        <taxon>Asterales</taxon>
        <taxon>Asteraceae</taxon>
        <taxon>Cichorioideae</taxon>
        <taxon>Cichorieae</taxon>
        <taxon>Lactucinae</taxon>
        <taxon>Lactuca</taxon>
    </lineage>
</organism>
<reference evidence="2 3" key="1">
    <citation type="submission" date="2022-01" db="EMBL/GenBank/DDBJ databases">
        <authorList>
            <person name="Xiong W."/>
            <person name="Schranz E."/>
        </authorList>
    </citation>
    <scope>NUCLEOTIDE SEQUENCE [LARGE SCALE GENOMIC DNA]</scope>
</reference>
<evidence type="ECO:0000313" key="3">
    <source>
        <dbReference type="Proteomes" id="UP001157418"/>
    </source>
</evidence>
<dbReference type="Proteomes" id="UP001157418">
    <property type="component" value="Unassembled WGS sequence"/>
</dbReference>
<accession>A0AAU9PDH3</accession>
<evidence type="ECO:0000256" key="1">
    <source>
        <dbReference type="SAM" id="MobiDB-lite"/>
    </source>
</evidence>
<name>A0AAU9PDH3_9ASTR</name>
<proteinExistence type="predicted"/>
<sequence>MDGVEKPPSLLSDAATTTHEVGANPSTPERKLGRRRLTLWIAAVVPRAVTSPPPFHLPHMPSSSSSGMRRSSSVLLQPPSLPSASGSRCGVATIAESRCFPLSRATAAPAAVPFRCRPPSTARHQVGAVQSRVRSCC</sequence>
<keyword evidence="3" id="KW-1185">Reference proteome</keyword>
<evidence type="ECO:0000313" key="2">
    <source>
        <dbReference type="EMBL" id="CAH1447857.1"/>
    </source>
</evidence>
<dbReference type="EMBL" id="CAKMRJ010005634">
    <property type="protein sequence ID" value="CAH1447857.1"/>
    <property type="molecule type" value="Genomic_DNA"/>
</dbReference>
<dbReference type="AlphaFoldDB" id="A0AAU9PDH3"/>
<feature type="region of interest" description="Disordered" evidence="1">
    <location>
        <begin position="1"/>
        <end position="33"/>
    </location>
</feature>
<comment type="caution">
    <text evidence="2">The sequence shown here is derived from an EMBL/GenBank/DDBJ whole genome shotgun (WGS) entry which is preliminary data.</text>
</comment>
<gene>
    <name evidence="2" type="ORF">LVIROSA_LOCUS33435</name>
</gene>
<feature type="compositionally biased region" description="Low complexity" evidence="1">
    <location>
        <begin position="57"/>
        <end position="87"/>
    </location>
</feature>
<protein>
    <submittedName>
        <fullName evidence="2">Uncharacterized protein</fullName>
    </submittedName>
</protein>
<feature type="compositionally biased region" description="Polar residues" evidence="1">
    <location>
        <begin position="14"/>
        <end position="27"/>
    </location>
</feature>